<dbReference type="GO" id="GO:0071949">
    <property type="term" value="F:FAD binding"/>
    <property type="evidence" value="ECO:0007669"/>
    <property type="project" value="InterPro"/>
</dbReference>
<comment type="caution">
    <text evidence="7">The sequence shown here is derived from an EMBL/GenBank/DDBJ whole genome shotgun (WGS) entry which is preliminary data.</text>
</comment>
<evidence type="ECO:0000313" key="7">
    <source>
        <dbReference type="EMBL" id="GIF89181.1"/>
    </source>
</evidence>
<keyword evidence="3" id="KW-0285">Flavoprotein</keyword>
<dbReference type="SUPFAM" id="SSF56176">
    <property type="entry name" value="FAD-binding/transporter-associated domain-like"/>
    <property type="match status" value="1"/>
</dbReference>
<dbReference type="SUPFAM" id="SSF55103">
    <property type="entry name" value="FAD-linked oxidases, C-terminal domain"/>
    <property type="match status" value="1"/>
</dbReference>
<dbReference type="InterPro" id="IPR036318">
    <property type="entry name" value="FAD-bd_PCMH-like_sf"/>
</dbReference>
<dbReference type="InterPro" id="IPR006093">
    <property type="entry name" value="Oxy_OxRdtase_FAD_BS"/>
</dbReference>
<comment type="similarity">
    <text evidence="2">Belongs to the oxygen-dependent FAD-linked oxidoreductase family.</text>
</comment>
<accession>A0A8J3JQC9</accession>
<evidence type="ECO:0000256" key="2">
    <source>
        <dbReference type="ARBA" id="ARBA00005466"/>
    </source>
</evidence>
<comment type="cofactor">
    <cofactor evidence="1">
        <name>FAD</name>
        <dbReference type="ChEBI" id="CHEBI:57692"/>
    </cofactor>
</comment>
<dbReference type="Pfam" id="PF01565">
    <property type="entry name" value="FAD_binding_4"/>
    <property type="match status" value="1"/>
</dbReference>
<sequence>MTVLGETAVADLRAGFTGSVLGPSDAAYADARTLFNAMITKRPRVIAQCATGADVSRAIEFAREQGLEIAVRGGGHGVAGSASTDGGLVIDLRRMNQAMVDPQRRTVRIGGGATMSDLDRATQPFDLATTGGRVSTTGVGGFTLGGGSGWLERKFGLACDNLLAAELITADGNTVVASEETHPDLFWALHGGGGNFGVVTSLTLRLHPLPTTSVALLLWRPEAGPEVTRAYRDFMENAPEEVGGGVIYLTGPAEPFTPAPLVGKLTCAMLVTYAGDLAQARKVIGPLLKLGHEGELIAEVPYAELQCMFDDPPGYRNYWSAEHLDALPDKAIDLFCARAHDMVVPSPSQHVLFPYGGAVAAGPTGYPVPWRRAPWVVHPLGLWSAPQDDERAVRWARDLRADVKMWSTGAVYSNFIGQEGQERVVAGYGLDNYRRLARIKAAYDPDNTFHLNPNIRPER</sequence>
<dbReference type="EMBL" id="BONG01000013">
    <property type="protein sequence ID" value="GIF89181.1"/>
    <property type="molecule type" value="Genomic_DNA"/>
</dbReference>
<dbReference type="InterPro" id="IPR016169">
    <property type="entry name" value="FAD-bd_PCMH_sub2"/>
</dbReference>
<name>A0A8J3JQC9_9ACTN</name>
<dbReference type="Gene3D" id="3.30.43.10">
    <property type="entry name" value="Uridine Diphospho-n-acetylenolpyruvylglucosamine Reductase, domain 2"/>
    <property type="match status" value="1"/>
</dbReference>
<proteinExistence type="inferred from homology"/>
<gene>
    <name evidence="7" type="ORF">Cch02nite_26250</name>
</gene>
<evidence type="ECO:0000256" key="5">
    <source>
        <dbReference type="ARBA" id="ARBA00023002"/>
    </source>
</evidence>
<dbReference type="AlphaFoldDB" id="A0A8J3JQC9"/>
<dbReference type="Pfam" id="PF08031">
    <property type="entry name" value="BBE"/>
    <property type="match status" value="1"/>
</dbReference>
<keyword evidence="8" id="KW-1185">Reference proteome</keyword>
<dbReference type="InterPro" id="IPR050416">
    <property type="entry name" value="FAD-linked_Oxidoreductase"/>
</dbReference>
<dbReference type="InterPro" id="IPR016167">
    <property type="entry name" value="FAD-bd_PCMH_sub1"/>
</dbReference>
<evidence type="ECO:0000256" key="1">
    <source>
        <dbReference type="ARBA" id="ARBA00001974"/>
    </source>
</evidence>
<dbReference type="GO" id="GO:0016491">
    <property type="term" value="F:oxidoreductase activity"/>
    <property type="evidence" value="ECO:0007669"/>
    <property type="project" value="UniProtKB-KW"/>
</dbReference>
<dbReference type="PROSITE" id="PS00862">
    <property type="entry name" value="OX2_COVAL_FAD"/>
    <property type="match status" value="1"/>
</dbReference>
<evidence type="ECO:0000313" key="8">
    <source>
        <dbReference type="Proteomes" id="UP000619293"/>
    </source>
</evidence>
<dbReference type="PANTHER" id="PTHR42973">
    <property type="entry name" value="BINDING OXIDOREDUCTASE, PUTATIVE (AFU_ORTHOLOGUE AFUA_1G17690)-RELATED"/>
    <property type="match status" value="1"/>
</dbReference>
<feature type="domain" description="FAD-binding PCMH-type" evidence="6">
    <location>
        <begin position="38"/>
        <end position="209"/>
    </location>
</feature>
<dbReference type="PANTHER" id="PTHR42973:SF39">
    <property type="entry name" value="FAD-BINDING PCMH-TYPE DOMAIN-CONTAINING PROTEIN"/>
    <property type="match status" value="1"/>
</dbReference>
<protein>
    <submittedName>
        <fullName evidence="7">Oxidoreductase</fullName>
    </submittedName>
</protein>
<dbReference type="Gene3D" id="3.40.462.20">
    <property type="match status" value="1"/>
</dbReference>
<dbReference type="InterPro" id="IPR006094">
    <property type="entry name" value="Oxid_FAD_bind_N"/>
</dbReference>
<organism evidence="7 8">
    <name type="scientific">Catellatospora chokoriensis</name>
    <dbReference type="NCBI Taxonomy" id="310353"/>
    <lineage>
        <taxon>Bacteria</taxon>
        <taxon>Bacillati</taxon>
        <taxon>Actinomycetota</taxon>
        <taxon>Actinomycetes</taxon>
        <taxon>Micromonosporales</taxon>
        <taxon>Micromonosporaceae</taxon>
        <taxon>Catellatospora</taxon>
    </lineage>
</organism>
<dbReference type="InterPro" id="IPR016164">
    <property type="entry name" value="FAD-linked_Oxase-like_C"/>
</dbReference>
<dbReference type="PROSITE" id="PS51387">
    <property type="entry name" value="FAD_PCMH"/>
    <property type="match status" value="1"/>
</dbReference>
<evidence type="ECO:0000256" key="3">
    <source>
        <dbReference type="ARBA" id="ARBA00022630"/>
    </source>
</evidence>
<dbReference type="InterPro" id="IPR012951">
    <property type="entry name" value="BBE"/>
</dbReference>
<dbReference type="InterPro" id="IPR016166">
    <property type="entry name" value="FAD-bd_PCMH"/>
</dbReference>
<dbReference type="RefSeq" id="WP_191840593.1">
    <property type="nucleotide sequence ID" value="NZ_BAAALB010000011.1"/>
</dbReference>
<evidence type="ECO:0000259" key="6">
    <source>
        <dbReference type="PROSITE" id="PS51387"/>
    </source>
</evidence>
<dbReference type="Proteomes" id="UP000619293">
    <property type="component" value="Unassembled WGS sequence"/>
</dbReference>
<reference evidence="7 8" key="1">
    <citation type="submission" date="2021-01" db="EMBL/GenBank/DDBJ databases">
        <title>Whole genome shotgun sequence of Catellatospora chokoriensis NBRC 107358.</title>
        <authorList>
            <person name="Komaki H."/>
            <person name="Tamura T."/>
        </authorList>
    </citation>
    <scope>NUCLEOTIDE SEQUENCE [LARGE SCALE GENOMIC DNA]</scope>
    <source>
        <strain evidence="7 8">NBRC 107358</strain>
    </source>
</reference>
<keyword evidence="4" id="KW-0274">FAD</keyword>
<evidence type="ECO:0000256" key="4">
    <source>
        <dbReference type="ARBA" id="ARBA00022827"/>
    </source>
</evidence>
<dbReference type="Gene3D" id="3.30.465.10">
    <property type="match status" value="1"/>
</dbReference>
<keyword evidence="5" id="KW-0560">Oxidoreductase</keyword>